<evidence type="ECO:0000256" key="1">
    <source>
        <dbReference type="SAM" id="Coils"/>
    </source>
</evidence>
<evidence type="ECO:0000256" key="2">
    <source>
        <dbReference type="SAM" id="Phobius"/>
    </source>
</evidence>
<sequence>CEVGFYGFNCNQTCGSCLNGNNSCSKISGHCSENCQIGWKGDECKTECKVGTYGFNCNQTCGYCLNGNNSCSRIGGQCSGGCQTGWIGEECKSGMLKTVNPAENGPNIGAIFGSVLAAVGVSVFAMVIIIVVVRKRKRAKNETRTENITPDTDYANLVVDNPAFKITVSSRQEIETAFSAIEKASLQSGSPIHATNSHSDVMEPDIPVHNVYEKLRDVTESTESAYSTIDHNLIHDQEMNTIKNCSNYIETLQELESALKRLEEEISVLLDRKEKLLCKELEASRAIKIRDKRNETNSTHSNKGEHSTYVNEEFRDVMDGCGKYVQMLQSLEGELRMLVEKRKNLLQRKETLLRQELSKTSTI</sequence>
<keyword evidence="2" id="KW-0472">Membrane</keyword>
<name>A0ABD3X3Z9_SINWO</name>
<dbReference type="EMBL" id="JBJQND010000004">
    <property type="protein sequence ID" value="KAL3879757.1"/>
    <property type="molecule type" value="Genomic_DNA"/>
</dbReference>
<gene>
    <name evidence="3" type="ORF">ACJMK2_032043</name>
</gene>
<feature type="coiled-coil region" evidence="1">
    <location>
        <begin position="328"/>
        <end position="355"/>
    </location>
</feature>
<organism evidence="3 4">
    <name type="scientific">Sinanodonta woodiana</name>
    <name type="common">Chinese pond mussel</name>
    <name type="synonym">Anodonta woodiana</name>
    <dbReference type="NCBI Taxonomy" id="1069815"/>
    <lineage>
        <taxon>Eukaryota</taxon>
        <taxon>Metazoa</taxon>
        <taxon>Spiralia</taxon>
        <taxon>Lophotrochozoa</taxon>
        <taxon>Mollusca</taxon>
        <taxon>Bivalvia</taxon>
        <taxon>Autobranchia</taxon>
        <taxon>Heteroconchia</taxon>
        <taxon>Palaeoheterodonta</taxon>
        <taxon>Unionida</taxon>
        <taxon>Unionoidea</taxon>
        <taxon>Unionidae</taxon>
        <taxon>Unioninae</taxon>
        <taxon>Sinanodonta</taxon>
    </lineage>
</organism>
<reference evidence="3 4" key="1">
    <citation type="submission" date="2024-11" db="EMBL/GenBank/DDBJ databases">
        <title>Chromosome-level genome assembly of the freshwater bivalve Anodonta woodiana.</title>
        <authorList>
            <person name="Chen X."/>
        </authorList>
    </citation>
    <scope>NUCLEOTIDE SEQUENCE [LARGE SCALE GENOMIC DNA]</scope>
    <source>
        <strain evidence="3">MN2024</strain>
        <tissue evidence="3">Gills</tissue>
    </source>
</reference>
<protein>
    <submittedName>
        <fullName evidence="3">Uncharacterized protein</fullName>
    </submittedName>
</protein>
<accession>A0ABD3X3Z9</accession>
<dbReference type="InterPro" id="IPR009030">
    <property type="entry name" value="Growth_fac_rcpt_cys_sf"/>
</dbReference>
<evidence type="ECO:0000313" key="4">
    <source>
        <dbReference type="Proteomes" id="UP001634394"/>
    </source>
</evidence>
<dbReference type="SUPFAM" id="SSF57184">
    <property type="entry name" value="Growth factor receptor domain"/>
    <property type="match status" value="1"/>
</dbReference>
<proteinExistence type="predicted"/>
<dbReference type="PANTHER" id="PTHR24035:SF109">
    <property type="entry name" value="PROTEIN DRAPER"/>
    <property type="match status" value="1"/>
</dbReference>
<feature type="coiled-coil region" evidence="1">
    <location>
        <begin position="245"/>
        <end position="279"/>
    </location>
</feature>
<keyword evidence="2" id="KW-1133">Transmembrane helix</keyword>
<dbReference type="AlphaFoldDB" id="A0ABD3X3Z9"/>
<dbReference type="PANTHER" id="PTHR24035">
    <property type="entry name" value="MULTIPLE EPIDERMAL GROWTH FACTOR-LIKE DOMAINS PROTEIN"/>
    <property type="match status" value="1"/>
</dbReference>
<comment type="caution">
    <text evidence="3">The sequence shown here is derived from an EMBL/GenBank/DDBJ whole genome shotgun (WGS) entry which is preliminary data.</text>
</comment>
<evidence type="ECO:0000313" key="3">
    <source>
        <dbReference type="EMBL" id="KAL3879757.1"/>
    </source>
</evidence>
<keyword evidence="1" id="KW-0175">Coiled coil</keyword>
<keyword evidence="2" id="KW-0812">Transmembrane</keyword>
<dbReference type="Proteomes" id="UP001634394">
    <property type="component" value="Unassembled WGS sequence"/>
</dbReference>
<dbReference type="Gene3D" id="2.170.300.10">
    <property type="entry name" value="Tie2 ligand-binding domain superfamily"/>
    <property type="match status" value="1"/>
</dbReference>
<feature type="non-terminal residue" evidence="3">
    <location>
        <position position="1"/>
    </location>
</feature>
<keyword evidence="4" id="KW-1185">Reference proteome</keyword>
<dbReference type="InterPro" id="IPR052108">
    <property type="entry name" value="MEGF/SIB"/>
</dbReference>
<feature type="transmembrane region" description="Helical" evidence="2">
    <location>
        <begin position="108"/>
        <end position="133"/>
    </location>
</feature>